<dbReference type="Gene3D" id="3.30.565.10">
    <property type="entry name" value="Histidine kinase-like ATPase, C-terminal domain"/>
    <property type="match status" value="1"/>
</dbReference>
<comment type="catalytic activity">
    <reaction evidence="1">
        <text>ATP + protein L-histidine = ADP + protein N-phospho-L-histidine.</text>
        <dbReference type="EC" id="2.7.13.3"/>
    </reaction>
</comment>
<evidence type="ECO:0000256" key="2">
    <source>
        <dbReference type="ARBA" id="ARBA00012438"/>
    </source>
</evidence>
<dbReference type="SMART" id="SM00387">
    <property type="entry name" value="HATPase_c"/>
    <property type="match status" value="1"/>
</dbReference>
<reference evidence="10 11" key="1">
    <citation type="submission" date="2013-08" db="EMBL/GenBank/DDBJ databases">
        <authorList>
            <person name="Weinstock G."/>
            <person name="Sodergren E."/>
            <person name="Wylie T."/>
            <person name="Fulton L."/>
            <person name="Fulton R."/>
            <person name="Fronick C."/>
            <person name="O'Laughlin M."/>
            <person name="Godfrey J."/>
            <person name="Miner T."/>
            <person name="Herter B."/>
            <person name="Appelbaum E."/>
            <person name="Cordes M."/>
            <person name="Lek S."/>
            <person name="Wollam A."/>
            <person name="Pepin K.H."/>
            <person name="Palsikar V.B."/>
            <person name="Mitreva M."/>
            <person name="Wilson R.K."/>
        </authorList>
    </citation>
    <scope>NUCLEOTIDE SEQUENCE [LARGE SCALE GENOMIC DNA]</scope>
    <source>
        <strain evidence="10 11">F0580</strain>
    </source>
</reference>
<evidence type="ECO:0000256" key="7">
    <source>
        <dbReference type="ARBA" id="ARBA00039401"/>
    </source>
</evidence>
<keyword evidence="4" id="KW-0808">Transferase</keyword>
<keyword evidence="5 10" id="KW-0418">Kinase</keyword>
<dbReference type="GO" id="GO:0000155">
    <property type="term" value="F:phosphorelay sensor kinase activity"/>
    <property type="evidence" value="ECO:0007669"/>
    <property type="project" value="TreeGrafter"/>
</dbReference>
<dbReference type="STRING" id="419015.HMPREF3214_01488"/>
<dbReference type="Proteomes" id="UP000016519">
    <property type="component" value="Unassembled WGS sequence"/>
</dbReference>
<feature type="domain" description="Histidine kinase" evidence="9">
    <location>
        <begin position="234"/>
        <end position="446"/>
    </location>
</feature>
<evidence type="ECO:0000256" key="6">
    <source>
        <dbReference type="ARBA" id="ARBA00023012"/>
    </source>
</evidence>
<evidence type="ECO:0000313" key="11">
    <source>
        <dbReference type="Proteomes" id="UP000016519"/>
    </source>
</evidence>
<sequence>MPVSFEVLRAAFSMAQMFRLSICHNRDMSFDVTSIVALLIFIVMAVICVGWLFSLAWRWLSPLVADSKGFWHTLRSLGWRVKYVRRRRLRRRINHSIDDDDDDDDDDDELDSMTIRVLSAMDTATIVVDGDDEVERASSSTYRWGIVHNDEIVNKEILQAIHDIRAGAGTKKFNVVTHTADDLVHEDEASVPVTRPHWLAVTVSAISEHYIVVFITNNSEAKRFAQTRDDFIENVAQQLINSTDDMLSIGKRWESMPDDTVNADGKVVSAQARHLHKLVSDLMLLMKAQERVEPSEENLVNLGEIVQHELNAITPTRGIQLHARISDSIRVHASSVQICAAVRKLVENAIHYSKDNAVVSVVVDVAQDPSFAVIRVIDTGKGVSKSEQTRIFERFYRGSTEPFDDDDAVGLGLAIVKHVALTHHGTVTLWSAPGQGSTFNFFIPLA</sequence>
<dbReference type="HOGENOM" id="CLU_000445_89_2_11"/>
<dbReference type="GO" id="GO:0005886">
    <property type="term" value="C:plasma membrane"/>
    <property type="evidence" value="ECO:0007669"/>
    <property type="project" value="TreeGrafter"/>
</dbReference>
<name>U1SHN8_9BIFI</name>
<keyword evidence="8" id="KW-0812">Transmembrane</keyword>
<keyword evidence="8" id="KW-0472">Membrane</keyword>
<dbReference type="AlphaFoldDB" id="U1SHN8"/>
<dbReference type="Pfam" id="PF02518">
    <property type="entry name" value="HATPase_c"/>
    <property type="match status" value="1"/>
</dbReference>
<keyword evidence="8" id="KW-1133">Transmembrane helix</keyword>
<dbReference type="GO" id="GO:0004721">
    <property type="term" value="F:phosphoprotein phosphatase activity"/>
    <property type="evidence" value="ECO:0007669"/>
    <property type="project" value="TreeGrafter"/>
</dbReference>
<dbReference type="PANTHER" id="PTHR45453">
    <property type="entry name" value="PHOSPHATE REGULON SENSOR PROTEIN PHOR"/>
    <property type="match status" value="1"/>
</dbReference>
<dbReference type="PRINTS" id="PR00344">
    <property type="entry name" value="BCTRLSENSOR"/>
</dbReference>
<protein>
    <recommendedName>
        <fullName evidence="7">Sensor-like histidine kinase SenX3</fullName>
        <ecNumber evidence="2">2.7.13.3</ecNumber>
    </recommendedName>
</protein>
<dbReference type="InterPro" id="IPR036890">
    <property type="entry name" value="HATPase_C_sf"/>
</dbReference>
<evidence type="ECO:0000259" key="9">
    <source>
        <dbReference type="PROSITE" id="PS50109"/>
    </source>
</evidence>
<dbReference type="InterPro" id="IPR005467">
    <property type="entry name" value="His_kinase_dom"/>
</dbReference>
<keyword evidence="11" id="KW-1185">Reference proteome</keyword>
<keyword evidence="6" id="KW-0902">Two-component regulatory system</keyword>
<evidence type="ECO:0000313" key="10">
    <source>
        <dbReference type="EMBL" id="ERH31453.1"/>
    </source>
</evidence>
<dbReference type="PANTHER" id="PTHR45453:SF1">
    <property type="entry name" value="PHOSPHATE REGULON SENSOR PROTEIN PHOR"/>
    <property type="match status" value="1"/>
</dbReference>
<dbReference type="SUPFAM" id="SSF55874">
    <property type="entry name" value="ATPase domain of HSP90 chaperone/DNA topoisomerase II/histidine kinase"/>
    <property type="match status" value="1"/>
</dbReference>
<dbReference type="GO" id="GO:0016036">
    <property type="term" value="P:cellular response to phosphate starvation"/>
    <property type="evidence" value="ECO:0007669"/>
    <property type="project" value="TreeGrafter"/>
</dbReference>
<evidence type="ECO:0000256" key="1">
    <source>
        <dbReference type="ARBA" id="ARBA00000085"/>
    </source>
</evidence>
<feature type="transmembrane region" description="Helical" evidence="8">
    <location>
        <begin position="35"/>
        <end position="60"/>
    </location>
</feature>
<gene>
    <name evidence="10" type="ORF">HMPREF9244_00488</name>
</gene>
<dbReference type="InterPro" id="IPR003594">
    <property type="entry name" value="HATPase_dom"/>
</dbReference>
<organism evidence="10 11">
    <name type="scientific">Alloscardovia omnicolens F0580</name>
    <dbReference type="NCBI Taxonomy" id="1321816"/>
    <lineage>
        <taxon>Bacteria</taxon>
        <taxon>Bacillati</taxon>
        <taxon>Actinomycetota</taxon>
        <taxon>Actinomycetes</taxon>
        <taxon>Bifidobacteriales</taxon>
        <taxon>Bifidobacteriaceae</taxon>
        <taxon>Alloscardovia</taxon>
    </lineage>
</organism>
<dbReference type="InterPro" id="IPR004358">
    <property type="entry name" value="Sig_transdc_His_kin-like_C"/>
</dbReference>
<comment type="caution">
    <text evidence="10">The sequence shown here is derived from an EMBL/GenBank/DDBJ whole genome shotgun (WGS) entry which is preliminary data.</text>
</comment>
<dbReference type="EC" id="2.7.13.3" evidence="2"/>
<dbReference type="PROSITE" id="PS50109">
    <property type="entry name" value="HIS_KIN"/>
    <property type="match status" value="1"/>
</dbReference>
<evidence type="ECO:0000256" key="3">
    <source>
        <dbReference type="ARBA" id="ARBA00022553"/>
    </source>
</evidence>
<accession>U1SHN8</accession>
<dbReference type="InterPro" id="IPR050351">
    <property type="entry name" value="BphY/WalK/GraS-like"/>
</dbReference>
<dbReference type="EMBL" id="AWSI01000013">
    <property type="protein sequence ID" value="ERH31453.1"/>
    <property type="molecule type" value="Genomic_DNA"/>
</dbReference>
<evidence type="ECO:0000256" key="4">
    <source>
        <dbReference type="ARBA" id="ARBA00022679"/>
    </source>
</evidence>
<evidence type="ECO:0000256" key="5">
    <source>
        <dbReference type="ARBA" id="ARBA00022777"/>
    </source>
</evidence>
<dbReference type="PATRIC" id="fig|1321816.3.peg.420"/>
<dbReference type="CDD" id="cd00075">
    <property type="entry name" value="HATPase"/>
    <property type="match status" value="1"/>
</dbReference>
<keyword evidence="3" id="KW-0597">Phosphoprotein</keyword>
<proteinExistence type="predicted"/>
<evidence type="ECO:0000256" key="8">
    <source>
        <dbReference type="SAM" id="Phobius"/>
    </source>
</evidence>